<dbReference type="GO" id="GO:0005882">
    <property type="term" value="C:intermediate filament"/>
    <property type="evidence" value="ECO:0007669"/>
    <property type="project" value="UniProtKB-KW"/>
</dbReference>
<dbReference type="PRINTS" id="PR01248">
    <property type="entry name" value="TYPE1KERATIN"/>
</dbReference>
<dbReference type="GO" id="GO:0045109">
    <property type="term" value="P:intermediate filament organization"/>
    <property type="evidence" value="ECO:0007669"/>
    <property type="project" value="TreeGrafter"/>
</dbReference>
<dbReference type="EMBL" id="CM004483">
    <property type="protein sequence ID" value="OCT59858.1"/>
    <property type="molecule type" value="Genomic_DNA"/>
</dbReference>
<evidence type="ECO:0000256" key="4">
    <source>
        <dbReference type="RuleBase" id="RU000685"/>
    </source>
</evidence>
<dbReference type="InterPro" id="IPR002957">
    <property type="entry name" value="Keratin_I"/>
</dbReference>
<feature type="coiled-coil region" evidence="5">
    <location>
        <begin position="177"/>
        <end position="211"/>
    </location>
</feature>
<dbReference type="PROSITE" id="PS51842">
    <property type="entry name" value="IF_ROD_2"/>
    <property type="match status" value="1"/>
</dbReference>
<gene>
    <name evidence="7" type="ORF">XELAEV_18045876mg</name>
</gene>
<feature type="coiled-coil region" evidence="5">
    <location>
        <begin position="283"/>
        <end position="377"/>
    </location>
</feature>
<dbReference type="FunFam" id="1.20.5.1160:FF:000002">
    <property type="entry name" value="Type I keratin 10"/>
    <property type="match status" value="1"/>
</dbReference>
<evidence type="ECO:0000259" key="6">
    <source>
        <dbReference type="PROSITE" id="PS51842"/>
    </source>
</evidence>
<sequence length="433" mass="47965">MSFSNRSISQSARFGVLSSPGVNRARSVAGGASTVRMSSANVTSSAFGGSSAFAGSSSFAGSPAFNVSVTSNNGKETMQNLNDRLANYLDRVRSLEQANHELELKIREYLDKKAAVGSLDYSGYYNTINLLRSQINDATIDNTRLVLSIDNAKLAADDFKIKYESEMAIRTGAESDIVGLRRVLDELTLNKTDLELEIESLKEELIYLKKNHEEELAVVRSSARGNVDVQVDSAPPVDLAQIMTDVRSQYESMMEKNRQELEACYKGQSENLNHEVATNTAALQTSKTAITDLKRTIQSLEIELQSLLSMKGALEGTLAETEAQYRAQLNHLQAMITQVEMELQNLRSDADHQSLEYKRLLDAKTRLEMEIATYRRLLEGEDTRFSQTETQKAVTIVSKEQSSSSIKKVKTVIEEVVDGKVVSSRVEELTETS</sequence>
<evidence type="ECO:0000256" key="2">
    <source>
        <dbReference type="ARBA" id="ARBA00022754"/>
    </source>
</evidence>
<keyword evidence="2 4" id="KW-0403">Intermediate filament</keyword>
<dbReference type="FunFam" id="1.20.5.500:FF:000001">
    <property type="entry name" value="Type II keratin 23"/>
    <property type="match status" value="1"/>
</dbReference>
<proteinExistence type="inferred from homology"/>
<dbReference type="PANTHER" id="PTHR23239:SF378">
    <property type="entry name" value="KERATIN, TYPE I CYTOSKELETAL 47 KDA"/>
    <property type="match status" value="1"/>
</dbReference>
<evidence type="ECO:0000313" key="7">
    <source>
        <dbReference type="EMBL" id="OCT59858.1"/>
    </source>
</evidence>
<dbReference type="GO" id="GO:0005198">
    <property type="term" value="F:structural molecule activity"/>
    <property type="evidence" value="ECO:0007669"/>
    <property type="project" value="InterPro"/>
</dbReference>
<dbReference type="AlphaFoldDB" id="A0A974BS55"/>
<dbReference type="FunFam" id="1.20.5.170:FF:000002">
    <property type="entry name" value="Type I keratin KA11"/>
    <property type="match status" value="1"/>
</dbReference>
<dbReference type="Gene3D" id="1.20.5.170">
    <property type="match status" value="1"/>
</dbReference>
<dbReference type="GO" id="GO:0030855">
    <property type="term" value="P:epithelial cell differentiation"/>
    <property type="evidence" value="ECO:0007669"/>
    <property type="project" value="TreeGrafter"/>
</dbReference>
<evidence type="ECO:0000256" key="3">
    <source>
        <dbReference type="ARBA" id="ARBA00023054"/>
    </source>
</evidence>
<dbReference type="Gene3D" id="1.20.5.1160">
    <property type="entry name" value="Vasodilator-stimulated phosphoprotein"/>
    <property type="match status" value="1"/>
</dbReference>
<feature type="domain" description="IF rod" evidence="6">
    <location>
        <begin position="74"/>
        <end position="385"/>
    </location>
</feature>
<evidence type="ECO:0000256" key="5">
    <source>
        <dbReference type="SAM" id="Coils"/>
    </source>
</evidence>
<evidence type="ECO:0000256" key="1">
    <source>
        <dbReference type="ARBA" id="ARBA00022744"/>
    </source>
</evidence>
<accession>A0A974BS55</accession>
<keyword evidence="3 5" id="KW-0175">Coiled coil</keyword>
<dbReference type="SUPFAM" id="SSF64593">
    <property type="entry name" value="Intermediate filament protein, coiled coil region"/>
    <property type="match status" value="2"/>
</dbReference>
<dbReference type="PANTHER" id="PTHR23239">
    <property type="entry name" value="INTERMEDIATE FILAMENT"/>
    <property type="match status" value="1"/>
</dbReference>
<comment type="similarity">
    <text evidence="4">Belongs to the intermediate filament family.</text>
</comment>
<dbReference type="PROSITE" id="PS00226">
    <property type="entry name" value="IF_ROD_1"/>
    <property type="match status" value="1"/>
</dbReference>
<dbReference type="SMART" id="SM01391">
    <property type="entry name" value="Filament"/>
    <property type="match status" value="1"/>
</dbReference>
<name>A0A974BS55_XENLA</name>
<dbReference type="OMA" id="MITQVEM"/>
<feature type="coiled-coil region" evidence="5">
    <location>
        <begin position="78"/>
        <end position="112"/>
    </location>
</feature>
<dbReference type="Proteomes" id="UP000694892">
    <property type="component" value="Chromosome 9_10S"/>
</dbReference>
<dbReference type="InterPro" id="IPR018039">
    <property type="entry name" value="IF_conserved"/>
</dbReference>
<evidence type="ECO:0000313" key="8">
    <source>
        <dbReference type="Proteomes" id="UP000694892"/>
    </source>
</evidence>
<keyword evidence="1" id="KW-0416">Keratin</keyword>
<reference evidence="8" key="1">
    <citation type="journal article" date="2016" name="Nature">
        <title>Genome evolution in the allotetraploid frog Xenopus laevis.</title>
        <authorList>
            <person name="Session A.M."/>
            <person name="Uno Y."/>
            <person name="Kwon T."/>
            <person name="Chapman J.A."/>
            <person name="Toyoda A."/>
            <person name="Takahashi S."/>
            <person name="Fukui A."/>
            <person name="Hikosaka A."/>
            <person name="Suzuki A."/>
            <person name="Kondo M."/>
            <person name="van Heeringen S.J."/>
            <person name="Quigley I."/>
            <person name="Heinz S."/>
            <person name="Ogino H."/>
            <person name="Ochi H."/>
            <person name="Hellsten U."/>
            <person name="Lyons J.B."/>
            <person name="Simakov O."/>
            <person name="Putnam N."/>
            <person name="Stites J."/>
            <person name="Kuroki Y."/>
            <person name="Tanaka T."/>
            <person name="Michiue T."/>
            <person name="Watanabe M."/>
            <person name="Bogdanovic O."/>
            <person name="Lister R."/>
            <person name="Georgiou G."/>
            <person name="Paranjpe S.S."/>
            <person name="van Kruijsbergen I."/>
            <person name="Shu S."/>
            <person name="Carlson J."/>
            <person name="Kinoshita T."/>
            <person name="Ohta Y."/>
            <person name="Mawaribuchi S."/>
            <person name="Jenkins J."/>
            <person name="Grimwood J."/>
            <person name="Schmutz J."/>
            <person name="Mitros T."/>
            <person name="Mozaffari S.V."/>
            <person name="Suzuki Y."/>
            <person name="Haramoto Y."/>
            <person name="Yamamoto T.S."/>
            <person name="Takagi C."/>
            <person name="Heald R."/>
            <person name="Miller K."/>
            <person name="Haudenschild C."/>
            <person name="Kitzman J."/>
            <person name="Nakayama T."/>
            <person name="Izutsu Y."/>
            <person name="Robert J."/>
            <person name="Fortriede J."/>
            <person name="Burns K."/>
            <person name="Lotay V."/>
            <person name="Karimi K."/>
            <person name="Yasuoka Y."/>
            <person name="Dichmann D.S."/>
            <person name="Flajnik M.F."/>
            <person name="Houston D.W."/>
            <person name="Shendure J."/>
            <person name="DuPasquier L."/>
            <person name="Vize P.D."/>
            <person name="Zorn A.M."/>
            <person name="Ito M."/>
            <person name="Marcotte E.M."/>
            <person name="Wallingford J.B."/>
            <person name="Ito Y."/>
            <person name="Asashima M."/>
            <person name="Ueno N."/>
            <person name="Matsuda Y."/>
            <person name="Veenstra G.J."/>
            <person name="Fujiyama A."/>
            <person name="Harland R.M."/>
            <person name="Taira M."/>
            <person name="Rokhsar D.S."/>
        </authorList>
    </citation>
    <scope>NUCLEOTIDE SEQUENCE [LARGE SCALE GENOMIC DNA]</scope>
    <source>
        <strain evidence="8">J</strain>
    </source>
</reference>
<dbReference type="Gene3D" id="1.20.5.500">
    <property type="entry name" value="Single helix bin"/>
    <property type="match status" value="1"/>
</dbReference>
<dbReference type="Pfam" id="PF00038">
    <property type="entry name" value="Filament"/>
    <property type="match status" value="1"/>
</dbReference>
<protein>
    <recommendedName>
        <fullName evidence="6">IF rod domain-containing protein</fullName>
    </recommendedName>
</protein>
<dbReference type="InterPro" id="IPR039008">
    <property type="entry name" value="IF_rod_dom"/>
</dbReference>
<organism evidence="7 8">
    <name type="scientific">Xenopus laevis</name>
    <name type="common">African clawed frog</name>
    <dbReference type="NCBI Taxonomy" id="8355"/>
    <lineage>
        <taxon>Eukaryota</taxon>
        <taxon>Metazoa</taxon>
        <taxon>Chordata</taxon>
        <taxon>Craniata</taxon>
        <taxon>Vertebrata</taxon>
        <taxon>Euteleostomi</taxon>
        <taxon>Amphibia</taxon>
        <taxon>Batrachia</taxon>
        <taxon>Anura</taxon>
        <taxon>Pipoidea</taxon>
        <taxon>Pipidae</taxon>
        <taxon>Xenopodinae</taxon>
        <taxon>Xenopus</taxon>
        <taxon>Xenopus</taxon>
    </lineage>
</organism>